<dbReference type="PANTHER" id="PTHR14272:SF4">
    <property type="entry name" value="SERTA DOMAIN-CONTAINING PROTEIN 4"/>
    <property type="match status" value="1"/>
</dbReference>
<evidence type="ECO:0000313" key="2">
    <source>
        <dbReference type="EMBL" id="GCB76362.1"/>
    </source>
</evidence>
<accession>A0A401PTD6</accession>
<dbReference type="GO" id="GO:0005634">
    <property type="term" value="C:nucleus"/>
    <property type="evidence" value="ECO:0007669"/>
    <property type="project" value="InterPro"/>
</dbReference>
<dbReference type="EMBL" id="BFAA01008796">
    <property type="protein sequence ID" value="GCB76362.1"/>
    <property type="molecule type" value="Genomic_DNA"/>
</dbReference>
<gene>
    <name evidence="2" type="ORF">scyTo_0015471</name>
</gene>
<organism evidence="2 3">
    <name type="scientific">Scyliorhinus torazame</name>
    <name type="common">Cloudy catshark</name>
    <name type="synonym">Catulus torazame</name>
    <dbReference type="NCBI Taxonomy" id="75743"/>
    <lineage>
        <taxon>Eukaryota</taxon>
        <taxon>Metazoa</taxon>
        <taxon>Chordata</taxon>
        <taxon>Craniata</taxon>
        <taxon>Vertebrata</taxon>
        <taxon>Chondrichthyes</taxon>
        <taxon>Elasmobranchii</taxon>
        <taxon>Galeomorphii</taxon>
        <taxon>Galeoidea</taxon>
        <taxon>Carcharhiniformes</taxon>
        <taxon>Scyliorhinidae</taxon>
        <taxon>Scyliorhinus</taxon>
    </lineage>
</organism>
<dbReference type="PANTHER" id="PTHR14272">
    <property type="entry name" value="SERTA DOMAIN-CONTAINING PROTEIN 4"/>
    <property type="match status" value="1"/>
</dbReference>
<dbReference type="Pfam" id="PF06031">
    <property type="entry name" value="SERTA"/>
    <property type="match status" value="1"/>
</dbReference>
<feature type="domain" description="SERTA" evidence="1">
    <location>
        <begin position="93"/>
        <end position="139"/>
    </location>
</feature>
<dbReference type="OrthoDB" id="5976204at2759"/>
<dbReference type="Proteomes" id="UP000288216">
    <property type="component" value="Unassembled WGS sequence"/>
</dbReference>
<sequence length="350" mass="39110">MTLVISMSRLCDLPTEGPSDIPEYVPVWEESFSKTTASSHQTKYGEPTESPCKGISNLLTTSKIAYFKRKYVEDGDLHPPAHTCCQRARTLAVPEDRTHILRLSLEKLRFIEDPEVFLRRSVLINNLLKRIRGEMQNDWYLSACSFGETPPNDWFGTQELTYRKRLRIAKEYENSLHDCCFYQDCGNQYSVIPFSVYNGDGAPSSLPSCSRQGMDCSEVYGAHNAHPRNDVATSVVSDIYENIGKLYDKEINEEDEHQKGSSAAKHTSSDRPLPLVCSDKGVDCSATGFRNDGMVPPESPLDSAILKQHVGDRKLCSVKEAKFESACFVMAGASNLTSIAKSTCRVSDTY</sequence>
<dbReference type="InterPro" id="IPR009263">
    <property type="entry name" value="SERTA_dom"/>
</dbReference>
<protein>
    <recommendedName>
        <fullName evidence="1">SERTA domain-containing protein</fullName>
    </recommendedName>
</protein>
<dbReference type="STRING" id="75743.A0A401PTD6"/>
<dbReference type="AlphaFoldDB" id="A0A401PTD6"/>
<name>A0A401PTD6_SCYTO</name>
<reference evidence="2 3" key="1">
    <citation type="journal article" date="2018" name="Nat. Ecol. Evol.">
        <title>Shark genomes provide insights into elasmobranch evolution and the origin of vertebrates.</title>
        <authorList>
            <person name="Hara Y"/>
            <person name="Yamaguchi K"/>
            <person name="Onimaru K"/>
            <person name="Kadota M"/>
            <person name="Koyanagi M"/>
            <person name="Keeley SD"/>
            <person name="Tatsumi K"/>
            <person name="Tanaka K"/>
            <person name="Motone F"/>
            <person name="Kageyama Y"/>
            <person name="Nozu R"/>
            <person name="Adachi N"/>
            <person name="Nishimura O"/>
            <person name="Nakagawa R"/>
            <person name="Tanegashima C"/>
            <person name="Kiyatake I"/>
            <person name="Matsumoto R"/>
            <person name="Murakumo K"/>
            <person name="Nishida K"/>
            <person name="Terakita A"/>
            <person name="Kuratani S"/>
            <person name="Sato K"/>
            <person name="Hyodo S Kuraku.S."/>
        </authorList>
    </citation>
    <scope>NUCLEOTIDE SEQUENCE [LARGE SCALE GENOMIC DNA]</scope>
</reference>
<dbReference type="PROSITE" id="PS51053">
    <property type="entry name" value="SERTA"/>
    <property type="match status" value="1"/>
</dbReference>
<proteinExistence type="predicted"/>
<evidence type="ECO:0000259" key="1">
    <source>
        <dbReference type="PROSITE" id="PS51053"/>
    </source>
</evidence>
<keyword evidence="3" id="KW-1185">Reference proteome</keyword>
<dbReference type="InterPro" id="IPR029708">
    <property type="entry name" value="SERTAD4"/>
</dbReference>
<evidence type="ECO:0000313" key="3">
    <source>
        <dbReference type="Proteomes" id="UP000288216"/>
    </source>
</evidence>
<comment type="caution">
    <text evidence="2">The sequence shown here is derived from an EMBL/GenBank/DDBJ whole genome shotgun (WGS) entry which is preliminary data.</text>
</comment>
<dbReference type="OMA" id="TESPCKG"/>